<feature type="transmembrane region" description="Helical" evidence="2">
    <location>
        <begin position="270"/>
        <end position="292"/>
    </location>
</feature>
<dbReference type="InterPro" id="IPR036259">
    <property type="entry name" value="MFS_trans_sf"/>
</dbReference>
<feature type="transmembrane region" description="Helical" evidence="2">
    <location>
        <begin position="59"/>
        <end position="81"/>
    </location>
</feature>
<protein>
    <submittedName>
        <fullName evidence="3">MFS transporter</fullName>
    </submittedName>
</protein>
<keyword evidence="2" id="KW-1133">Transmembrane helix</keyword>
<feature type="transmembrane region" description="Helical" evidence="2">
    <location>
        <begin position="93"/>
        <end position="113"/>
    </location>
</feature>
<name>A0ABU2NI48_9PSEU</name>
<feature type="transmembrane region" description="Helical" evidence="2">
    <location>
        <begin position="236"/>
        <end position="258"/>
    </location>
</feature>
<feature type="transmembrane region" description="Helical" evidence="2">
    <location>
        <begin position="186"/>
        <end position="208"/>
    </location>
</feature>
<dbReference type="SUPFAM" id="SSF103473">
    <property type="entry name" value="MFS general substrate transporter"/>
    <property type="match status" value="1"/>
</dbReference>
<sequence>MRTATASRPANLVPPPPDVRRVQRRTLAVLAVTQVFGGAGVSTVATVGGLTAAQLSGSATVGGLALTAGALGAALMGLPLARTAQRAGRRTGLRRGYLIATTGAVSAAVAVAVGSWPLLLAASVLLGAANATTLAARFAATDLARPTQRGRALSVVLWATTTGAVTGPSLAAPAGRLATAMGAVPAAGPCLLCAALFGAAALGVHAGLRPDPLLVARTHRAEQTVPPARSRARPGWTLATTAVVVAQAVMVGLMAMAPLDLAHGGADLRVVGLTISAHVGAMYALSPLFGWLSDHVGRLPVLGLGAGLLIAAAGVGAAAPPHAVLQLTCALTLLGTGWSAVLVSGSALLVDAVPAAERPRVQGRTDALMNLGGALGGVMAGGSSARPPTPPCARSRPPFPRSCWWPSSGGCAARADGQISTGQPPGRGRAERSHKRQGRPGRARDRRRHRHRLRRERFGGLTRTLPAEPPCAGRAGHVAASGCLDVAAWIAWPWAWSSSSQRDRAYSAAARSRTPVPWKCGMTWRANSS</sequence>
<feature type="transmembrane region" description="Helical" evidence="2">
    <location>
        <begin position="119"/>
        <end position="140"/>
    </location>
</feature>
<dbReference type="PANTHER" id="PTHR23534">
    <property type="entry name" value="MFS PERMEASE"/>
    <property type="match status" value="1"/>
</dbReference>
<evidence type="ECO:0000313" key="4">
    <source>
        <dbReference type="Proteomes" id="UP001183202"/>
    </source>
</evidence>
<evidence type="ECO:0000256" key="2">
    <source>
        <dbReference type="SAM" id="Phobius"/>
    </source>
</evidence>
<feature type="transmembrane region" description="Helical" evidence="2">
    <location>
        <begin position="152"/>
        <end position="174"/>
    </location>
</feature>
<dbReference type="EMBL" id="JAVREJ010000032">
    <property type="protein sequence ID" value="MDT0353431.1"/>
    <property type="molecule type" value="Genomic_DNA"/>
</dbReference>
<dbReference type="InterPro" id="IPR011701">
    <property type="entry name" value="MFS"/>
</dbReference>
<feature type="transmembrane region" description="Helical" evidence="2">
    <location>
        <begin position="27"/>
        <end position="53"/>
    </location>
</feature>
<feature type="compositionally biased region" description="Basic residues" evidence="1">
    <location>
        <begin position="432"/>
        <end position="450"/>
    </location>
</feature>
<keyword evidence="4" id="KW-1185">Reference proteome</keyword>
<dbReference type="PANTHER" id="PTHR23534:SF1">
    <property type="entry name" value="MAJOR FACILITATOR SUPERFAMILY PROTEIN"/>
    <property type="match status" value="1"/>
</dbReference>
<feature type="region of interest" description="Disordered" evidence="1">
    <location>
        <begin position="414"/>
        <end position="450"/>
    </location>
</feature>
<keyword evidence="2" id="KW-0812">Transmembrane</keyword>
<feature type="transmembrane region" description="Helical" evidence="2">
    <location>
        <begin position="299"/>
        <end position="319"/>
    </location>
</feature>
<proteinExistence type="predicted"/>
<gene>
    <name evidence="3" type="ORF">RM445_28395</name>
</gene>
<organism evidence="3 4">
    <name type="scientific">Pseudonocardia charpentierae</name>
    <dbReference type="NCBI Taxonomy" id="3075545"/>
    <lineage>
        <taxon>Bacteria</taxon>
        <taxon>Bacillati</taxon>
        <taxon>Actinomycetota</taxon>
        <taxon>Actinomycetes</taxon>
        <taxon>Pseudonocardiales</taxon>
        <taxon>Pseudonocardiaceae</taxon>
        <taxon>Pseudonocardia</taxon>
    </lineage>
</organism>
<feature type="transmembrane region" description="Helical" evidence="2">
    <location>
        <begin position="325"/>
        <end position="350"/>
    </location>
</feature>
<accession>A0ABU2NI48</accession>
<dbReference type="Proteomes" id="UP001183202">
    <property type="component" value="Unassembled WGS sequence"/>
</dbReference>
<reference evidence="4" key="1">
    <citation type="submission" date="2023-07" db="EMBL/GenBank/DDBJ databases">
        <title>30 novel species of actinomycetes from the DSMZ collection.</title>
        <authorList>
            <person name="Nouioui I."/>
        </authorList>
    </citation>
    <scope>NUCLEOTIDE SEQUENCE [LARGE SCALE GENOMIC DNA]</scope>
    <source>
        <strain evidence="4">DSM 45834</strain>
    </source>
</reference>
<comment type="caution">
    <text evidence="3">The sequence shown here is derived from an EMBL/GenBank/DDBJ whole genome shotgun (WGS) entry which is preliminary data.</text>
</comment>
<dbReference type="Pfam" id="PF07690">
    <property type="entry name" value="MFS_1"/>
    <property type="match status" value="1"/>
</dbReference>
<keyword evidence="2" id="KW-0472">Membrane</keyword>
<evidence type="ECO:0000256" key="1">
    <source>
        <dbReference type="SAM" id="MobiDB-lite"/>
    </source>
</evidence>
<dbReference type="Gene3D" id="1.20.1250.20">
    <property type="entry name" value="MFS general substrate transporter like domains"/>
    <property type="match status" value="2"/>
</dbReference>
<evidence type="ECO:0000313" key="3">
    <source>
        <dbReference type="EMBL" id="MDT0353431.1"/>
    </source>
</evidence>